<feature type="compositionally biased region" description="Low complexity" evidence="1">
    <location>
        <begin position="58"/>
        <end position="75"/>
    </location>
</feature>
<sequence length="130" mass="15006">QQQQQQQHYQQYVQVPEHVHTPHSHISSNSNRHHQHGVYAASSTYAHSGSNSTSIREQPQQQQSQQYVLPSSVYSHNTNPTYNNSNIPYINHQQRNYNYPVIPTHVAVNTAGYQPQPTNVKTYVYNPQQI</sequence>
<name>A0A0A9YDC6_LYGHE</name>
<reference evidence="2" key="1">
    <citation type="journal article" date="2014" name="PLoS ONE">
        <title>Transcriptome-Based Identification of ABC Transporters in the Western Tarnished Plant Bug Lygus hesperus.</title>
        <authorList>
            <person name="Hull J.J."/>
            <person name="Chaney K."/>
            <person name="Geib S.M."/>
            <person name="Fabrick J.A."/>
            <person name="Brent C.S."/>
            <person name="Walsh D."/>
            <person name="Lavine L.C."/>
        </authorList>
    </citation>
    <scope>NUCLEOTIDE SEQUENCE</scope>
</reference>
<feature type="compositionally biased region" description="Polar residues" evidence="1">
    <location>
        <begin position="76"/>
        <end position="88"/>
    </location>
</feature>
<protein>
    <submittedName>
        <fullName evidence="2">Uncharacterized protein</fullName>
    </submittedName>
</protein>
<feature type="region of interest" description="Disordered" evidence="1">
    <location>
        <begin position="1"/>
        <end position="88"/>
    </location>
</feature>
<dbReference type="AlphaFoldDB" id="A0A0A9YDC6"/>
<accession>A0A0A9YDC6</accession>
<evidence type="ECO:0000313" key="2">
    <source>
        <dbReference type="EMBL" id="JAG29093.1"/>
    </source>
</evidence>
<feature type="compositionally biased region" description="Polar residues" evidence="1">
    <location>
        <begin position="41"/>
        <end position="57"/>
    </location>
</feature>
<feature type="compositionally biased region" description="Low complexity" evidence="1">
    <location>
        <begin position="1"/>
        <end position="15"/>
    </location>
</feature>
<feature type="non-terminal residue" evidence="2">
    <location>
        <position position="1"/>
    </location>
</feature>
<gene>
    <name evidence="2" type="ORF">CM83_14420</name>
</gene>
<organism evidence="2">
    <name type="scientific">Lygus hesperus</name>
    <name type="common">Western plant bug</name>
    <dbReference type="NCBI Taxonomy" id="30085"/>
    <lineage>
        <taxon>Eukaryota</taxon>
        <taxon>Metazoa</taxon>
        <taxon>Ecdysozoa</taxon>
        <taxon>Arthropoda</taxon>
        <taxon>Hexapoda</taxon>
        <taxon>Insecta</taxon>
        <taxon>Pterygota</taxon>
        <taxon>Neoptera</taxon>
        <taxon>Paraneoptera</taxon>
        <taxon>Hemiptera</taxon>
        <taxon>Heteroptera</taxon>
        <taxon>Panheteroptera</taxon>
        <taxon>Cimicomorpha</taxon>
        <taxon>Miridae</taxon>
        <taxon>Mirini</taxon>
        <taxon>Lygus</taxon>
    </lineage>
</organism>
<evidence type="ECO:0000256" key="1">
    <source>
        <dbReference type="SAM" id="MobiDB-lite"/>
    </source>
</evidence>
<proteinExistence type="predicted"/>
<dbReference type="EMBL" id="GBHO01014511">
    <property type="protein sequence ID" value="JAG29093.1"/>
    <property type="molecule type" value="Transcribed_RNA"/>
</dbReference>
<reference evidence="2" key="2">
    <citation type="submission" date="2014-07" db="EMBL/GenBank/DDBJ databases">
        <authorList>
            <person name="Hull J."/>
        </authorList>
    </citation>
    <scope>NUCLEOTIDE SEQUENCE</scope>
</reference>